<evidence type="ECO:0000313" key="2">
    <source>
        <dbReference type="Proteomes" id="UP000028782"/>
    </source>
</evidence>
<proteinExistence type="predicted"/>
<dbReference type="AlphaFoldDB" id="A0A076PL69"/>
<gene>
    <name evidence="1" type="ORF">O987_11670</name>
</gene>
<protein>
    <submittedName>
        <fullName evidence="1">Uncharacterized protein</fullName>
    </submittedName>
</protein>
<dbReference type="KEGG" id="ctes:O987_11670"/>
<sequence length="46" mass="4785">MAAGAAGVLVLHQALAAVALRQSKQEYRMNDQSCQTPVGSLASEVL</sequence>
<dbReference type="Proteomes" id="UP000028782">
    <property type="component" value="Chromosome"/>
</dbReference>
<reference evidence="1 2" key="1">
    <citation type="journal article" date="2014" name="Genome Announc.">
        <title>Complete Genome Sequence of Polychlorinated Biphenyl Degrader Comamonas testosteroni TK102 (NBRC 109938).</title>
        <authorList>
            <person name="Fukuda K."/>
            <person name="Hosoyama A."/>
            <person name="Tsuchikane K."/>
            <person name="Ohji S."/>
            <person name="Yamazoe A."/>
            <person name="Fujita N."/>
            <person name="Shintani M."/>
            <person name="Kimbara K."/>
        </authorList>
    </citation>
    <scope>NUCLEOTIDE SEQUENCE [LARGE SCALE GENOMIC DNA]</scope>
    <source>
        <strain evidence="1">TK102</strain>
    </source>
</reference>
<name>A0A076PL69_COMTE</name>
<accession>A0A076PL69</accession>
<dbReference type="EMBL" id="CP006704">
    <property type="protein sequence ID" value="AIJ46453.1"/>
    <property type="molecule type" value="Genomic_DNA"/>
</dbReference>
<organism evidence="1 2">
    <name type="scientific">Comamonas testosteroni TK102</name>
    <dbReference type="NCBI Taxonomy" id="1392005"/>
    <lineage>
        <taxon>Bacteria</taxon>
        <taxon>Pseudomonadati</taxon>
        <taxon>Pseudomonadota</taxon>
        <taxon>Betaproteobacteria</taxon>
        <taxon>Burkholderiales</taxon>
        <taxon>Comamonadaceae</taxon>
        <taxon>Comamonas</taxon>
    </lineage>
</organism>
<evidence type="ECO:0000313" key="1">
    <source>
        <dbReference type="EMBL" id="AIJ46453.1"/>
    </source>
</evidence>
<dbReference type="HOGENOM" id="CLU_3182486_0_0_4"/>